<evidence type="ECO:0000256" key="1">
    <source>
        <dbReference type="SAM" id="MobiDB-lite"/>
    </source>
</evidence>
<proteinExistence type="predicted"/>
<dbReference type="OrthoDB" id="109543at2759"/>
<gene>
    <name evidence="2" type="ORF">M427DRAFT_386571</name>
</gene>
<reference evidence="2 3" key="1">
    <citation type="journal article" date="2015" name="Genome Biol. Evol.">
        <title>Phylogenomic analyses indicate that early fungi evolved digesting cell walls of algal ancestors of land plants.</title>
        <authorList>
            <person name="Chang Y."/>
            <person name="Wang S."/>
            <person name="Sekimoto S."/>
            <person name="Aerts A.L."/>
            <person name="Choi C."/>
            <person name="Clum A."/>
            <person name="LaButti K.M."/>
            <person name="Lindquist E.A."/>
            <person name="Yee Ngan C."/>
            <person name="Ohm R.A."/>
            <person name="Salamov A.A."/>
            <person name="Grigoriev I.V."/>
            <person name="Spatafora J.W."/>
            <person name="Berbee M.L."/>
        </authorList>
    </citation>
    <scope>NUCLEOTIDE SEQUENCE [LARGE SCALE GENOMIC DNA]</scope>
    <source>
        <strain evidence="2 3">JEL478</strain>
    </source>
</reference>
<evidence type="ECO:0000313" key="3">
    <source>
        <dbReference type="Proteomes" id="UP000070544"/>
    </source>
</evidence>
<keyword evidence="3" id="KW-1185">Reference proteome</keyword>
<accession>A0A139A800</accession>
<evidence type="ECO:0008006" key="4">
    <source>
        <dbReference type="Google" id="ProtNLM"/>
    </source>
</evidence>
<dbReference type="EMBL" id="KQ965783">
    <property type="protein sequence ID" value="KXS12910.1"/>
    <property type="molecule type" value="Genomic_DNA"/>
</dbReference>
<dbReference type="InterPro" id="IPR036465">
    <property type="entry name" value="vWFA_dom_sf"/>
</dbReference>
<feature type="region of interest" description="Disordered" evidence="1">
    <location>
        <begin position="249"/>
        <end position="276"/>
    </location>
</feature>
<dbReference type="Gene3D" id="3.40.50.410">
    <property type="entry name" value="von Willebrand factor, type A domain"/>
    <property type="match status" value="1"/>
</dbReference>
<protein>
    <recommendedName>
        <fullName evidence="4">VWFA domain-containing protein</fullName>
    </recommendedName>
</protein>
<evidence type="ECO:0000313" key="2">
    <source>
        <dbReference type="EMBL" id="KXS12910.1"/>
    </source>
</evidence>
<dbReference type="AlphaFoldDB" id="A0A139A800"/>
<sequence length="276" mass="29615">MAGIVHVVFLIDITGSMGPQIAGVKEMVHRFCSVDRPNVQLHIHTFTEMPDACYVTASPMELTQTQVADYVRDKLALNSPPDTGVTNASGGDGPENHAAGVASLTQKFTQEHNIVCFLITDAVPHYRDRGRSREAVKESEWLEQNGFPTDVFKVLNGVIEGLNVTFVPILYKNPDLTWFAQAAGLTDSLILFPTSTNSTLLANGLHALLEALQGRVNGETAIPPSTLEALSGFRVTAVGREDFVALNEDPPSLTAAPAGAPPSGYFSHIGPPPPYP</sequence>
<feature type="region of interest" description="Disordered" evidence="1">
    <location>
        <begin position="78"/>
        <end position="98"/>
    </location>
</feature>
<organism evidence="2 3">
    <name type="scientific">Gonapodya prolifera (strain JEL478)</name>
    <name type="common">Monoblepharis prolifera</name>
    <dbReference type="NCBI Taxonomy" id="1344416"/>
    <lineage>
        <taxon>Eukaryota</taxon>
        <taxon>Fungi</taxon>
        <taxon>Fungi incertae sedis</taxon>
        <taxon>Chytridiomycota</taxon>
        <taxon>Chytridiomycota incertae sedis</taxon>
        <taxon>Monoblepharidomycetes</taxon>
        <taxon>Monoblepharidales</taxon>
        <taxon>Gonapodyaceae</taxon>
        <taxon>Gonapodya</taxon>
    </lineage>
</organism>
<dbReference type="SUPFAM" id="SSF53300">
    <property type="entry name" value="vWA-like"/>
    <property type="match status" value="1"/>
</dbReference>
<feature type="compositionally biased region" description="Polar residues" evidence="1">
    <location>
        <begin position="80"/>
        <end position="89"/>
    </location>
</feature>
<name>A0A139A800_GONPJ</name>
<dbReference type="Proteomes" id="UP000070544">
    <property type="component" value="Unassembled WGS sequence"/>
</dbReference>